<keyword evidence="13 20" id="KW-0067">ATP-binding</keyword>
<evidence type="ECO:0000256" key="9">
    <source>
        <dbReference type="ARBA" id="ARBA00022729"/>
    </source>
</evidence>
<comment type="subcellular location">
    <subcellularLocation>
        <location evidence="1">Cell membrane</location>
        <topology evidence="1">Single-pass type I membrane protein</topology>
    </subcellularLocation>
</comment>
<dbReference type="Pfam" id="PF00069">
    <property type="entry name" value="Pkinase"/>
    <property type="match status" value="1"/>
</dbReference>
<evidence type="ECO:0000256" key="19">
    <source>
        <dbReference type="ARBA" id="ARBA00048679"/>
    </source>
</evidence>
<keyword evidence="9 22" id="KW-0732">Signal</keyword>
<evidence type="ECO:0000256" key="21">
    <source>
        <dbReference type="SAM" id="Phobius"/>
    </source>
</evidence>
<dbReference type="InterPro" id="IPR001220">
    <property type="entry name" value="Legume_lectin_dom"/>
</dbReference>
<evidence type="ECO:0000256" key="4">
    <source>
        <dbReference type="ARBA" id="ARBA00012513"/>
    </source>
</evidence>
<comment type="similarity">
    <text evidence="2">In the N-terminal section; belongs to the leguminous lectin family.</text>
</comment>
<dbReference type="GO" id="GO:0004674">
    <property type="term" value="F:protein serine/threonine kinase activity"/>
    <property type="evidence" value="ECO:0007669"/>
    <property type="project" value="UniProtKB-KW"/>
</dbReference>
<evidence type="ECO:0000256" key="6">
    <source>
        <dbReference type="ARBA" id="ARBA00022527"/>
    </source>
</evidence>
<evidence type="ECO:0000256" key="10">
    <source>
        <dbReference type="ARBA" id="ARBA00022734"/>
    </source>
</evidence>
<keyword evidence="12 24" id="KW-0418">Kinase</keyword>
<dbReference type="FunFam" id="2.60.120.200:FF:000051">
    <property type="entry name" value="L-type lectin-domain containing receptor kinase V.9"/>
    <property type="match status" value="1"/>
</dbReference>
<protein>
    <recommendedName>
        <fullName evidence="4">non-specific serine/threonine protein kinase</fullName>
        <ecNumber evidence="4">2.7.11.1</ecNumber>
    </recommendedName>
</protein>
<evidence type="ECO:0000256" key="13">
    <source>
        <dbReference type="ARBA" id="ARBA00022840"/>
    </source>
</evidence>
<evidence type="ECO:0000256" key="2">
    <source>
        <dbReference type="ARBA" id="ARBA00008536"/>
    </source>
</evidence>
<dbReference type="EMBL" id="JAUJYO010000017">
    <property type="protein sequence ID" value="KAK1291240.1"/>
    <property type="molecule type" value="Genomic_DNA"/>
</dbReference>
<dbReference type="Gene3D" id="3.30.200.20">
    <property type="entry name" value="Phosphorylase Kinase, domain 1"/>
    <property type="match status" value="1"/>
</dbReference>
<evidence type="ECO:0000256" key="22">
    <source>
        <dbReference type="SAM" id="SignalP"/>
    </source>
</evidence>
<evidence type="ECO:0000256" key="3">
    <source>
        <dbReference type="ARBA" id="ARBA00010217"/>
    </source>
</evidence>
<keyword evidence="10" id="KW-0430">Lectin</keyword>
<keyword evidence="5" id="KW-1003">Cell membrane</keyword>
<dbReference type="PROSITE" id="PS00107">
    <property type="entry name" value="PROTEIN_KINASE_ATP"/>
    <property type="match status" value="1"/>
</dbReference>
<dbReference type="SMART" id="SM00220">
    <property type="entry name" value="S_TKc"/>
    <property type="match status" value="1"/>
</dbReference>
<reference evidence="24" key="2">
    <citation type="submission" date="2023-06" db="EMBL/GenBank/DDBJ databases">
        <authorList>
            <person name="Ma L."/>
            <person name="Liu K.-W."/>
            <person name="Li Z."/>
            <person name="Hsiao Y.-Y."/>
            <person name="Qi Y."/>
            <person name="Fu T."/>
            <person name="Tang G."/>
            <person name="Zhang D."/>
            <person name="Sun W.-H."/>
            <person name="Liu D.-K."/>
            <person name="Li Y."/>
            <person name="Chen G.-Z."/>
            <person name="Liu X.-D."/>
            <person name="Liao X.-Y."/>
            <person name="Jiang Y.-T."/>
            <person name="Yu X."/>
            <person name="Hao Y."/>
            <person name="Huang J."/>
            <person name="Zhao X.-W."/>
            <person name="Ke S."/>
            <person name="Chen Y.-Y."/>
            <person name="Wu W.-L."/>
            <person name="Hsu J.-L."/>
            <person name="Lin Y.-F."/>
            <person name="Huang M.-D."/>
            <person name="Li C.-Y."/>
            <person name="Huang L."/>
            <person name="Wang Z.-W."/>
            <person name="Zhao X."/>
            <person name="Zhong W.-Y."/>
            <person name="Peng D.-H."/>
            <person name="Ahmad S."/>
            <person name="Lan S."/>
            <person name="Zhang J.-S."/>
            <person name="Tsai W.-C."/>
            <person name="Van De Peer Y."/>
            <person name="Liu Z.-J."/>
        </authorList>
    </citation>
    <scope>NUCLEOTIDE SEQUENCE</scope>
    <source>
        <strain evidence="24">CP</strain>
        <tissue evidence="24">Leaves</tissue>
    </source>
</reference>
<comment type="catalytic activity">
    <reaction evidence="19">
        <text>L-seryl-[protein] + ATP = O-phospho-L-seryl-[protein] + ADP + H(+)</text>
        <dbReference type="Rhea" id="RHEA:17989"/>
        <dbReference type="Rhea" id="RHEA-COMP:9863"/>
        <dbReference type="Rhea" id="RHEA-COMP:11604"/>
        <dbReference type="ChEBI" id="CHEBI:15378"/>
        <dbReference type="ChEBI" id="CHEBI:29999"/>
        <dbReference type="ChEBI" id="CHEBI:30616"/>
        <dbReference type="ChEBI" id="CHEBI:83421"/>
        <dbReference type="ChEBI" id="CHEBI:456216"/>
        <dbReference type="EC" id="2.7.11.1"/>
    </reaction>
</comment>
<keyword evidence="25" id="KW-1185">Reference proteome</keyword>
<dbReference type="GO" id="GO:0005886">
    <property type="term" value="C:plasma membrane"/>
    <property type="evidence" value="ECO:0007669"/>
    <property type="project" value="UniProtKB-SubCell"/>
</dbReference>
<dbReference type="Gene3D" id="1.10.510.10">
    <property type="entry name" value="Transferase(Phosphotransferase) domain 1"/>
    <property type="match status" value="1"/>
</dbReference>
<keyword evidence="15 21" id="KW-0472">Membrane</keyword>
<comment type="catalytic activity">
    <reaction evidence="18">
        <text>L-threonyl-[protein] + ATP = O-phospho-L-threonyl-[protein] + ADP + H(+)</text>
        <dbReference type="Rhea" id="RHEA:46608"/>
        <dbReference type="Rhea" id="RHEA-COMP:11060"/>
        <dbReference type="Rhea" id="RHEA-COMP:11605"/>
        <dbReference type="ChEBI" id="CHEBI:15378"/>
        <dbReference type="ChEBI" id="CHEBI:30013"/>
        <dbReference type="ChEBI" id="CHEBI:30616"/>
        <dbReference type="ChEBI" id="CHEBI:61977"/>
        <dbReference type="ChEBI" id="CHEBI:456216"/>
        <dbReference type="EC" id="2.7.11.1"/>
    </reaction>
</comment>
<dbReference type="FunFam" id="3.30.200.20:FF:000112">
    <property type="entry name" value="Lectin-domain containing receptor kinase A4.3"/>
    <property type="match status" value="1"/>
</dbReference>
<dbReference type="InterPro" id="IPR008271">
    <property type="entry name" value="Ser/Thr_kinase_AS"/>
</dbReference>
<evidence type="ECO:0000313" key="25">
    <source>
        <dbReference type="Proteomes" id="UP001180020"/>
    </source>
</evidence>
<dbReference type="InterPro" id="IPR000719">
    <property type="entry name" value="Prot_kinase_dom"/>
</dbReference>
<dbReference type="AlphaFoldDB" id="A0AAV9CR18"/>
<dbReference type="InterPro" id="IPR017441">
    <property type="entry name" value="Protein_kinase_ATP_BS"/>
</dbReference>
<keyword evidence="17" id="KW-0325">Glycoprotein</keyword>
<evidence type="ECO:0000256" key="20">
    <source>
        <dbReference type="PROSITE-ProRule" id="PRU10141"/>
    </source>
</evidence>
<reference evidence="24" key="1">
    <citation type="journal article" date="2023" name="Nat. Commun.">
        <title>Diploid and tetraploid genomes of Acorus and the evolution of monocots.</title>
        <authorList>
            <person name="Ma L."/>
            <person name="Liu K.W."/>
            <person name="Li Z."/>
            <person name="Hsiao Y.Y."/>
            <person name="Qi Y."/>
            <person name="Fu T."/>
            <person name="Tang G.D."/>
            <person name="Zhang D."/>
            <person name="Sun W.H."/>
            <person name="Liu D.K."/>
            <person name="Li Y."/>
            <person name="Chen G.Z."/>
            <person name="Liu X.D."/>
            <person name="Liao X.Y."/>
            <person name="Jiang Y.T."/>
            <person name="Yu X."/>
            <person name="Hao Y."/>
            <person name="Huang J."/>
            <person name="Zhao X.W."/>
            <person name="Ke S."/>
            <person name="Chen Y.Y."/>
            <person name="Wu W.L."/>
            <person name="Hsu J.L."/>
            <person name="Lin Y.F."/>
            <person name="Huang M.D."/>
            <person name="Li C.Y."/>
            <person name="Huang L."/>
            <person name="Wang Z.W."/>
            <person name="Zhao X."/>
            <person name="Zhong W.Y."/>
            <person name="Peng D.H."/>
            <person name="Ahmad S."/>
            <person name="Lan S."/>
            <person name="Zhang J.S."/>
            <person name="Tsai W.C."/>
            <person name="Van de Peer Y."/>
            <person name="Liu Z.J."/>
        </authorList>
    </citation>
    <scope>NUCLEOTIDE SEQUENCE</scope>
    <source>
        <strain evidence="24">CP</strain>
    </source>
</reference>
<dbReference type="FunFam" id="1.10.510.10:FF:000108">
    <property type="entry name" value="L-type lectin-domain containing receptor kinase S.4"/>
    <property type="match status" value="1"/>
</dbReference>
<proteinExistence type="inferred from homology"/>
<feature type="domain" description="Protein kinase" evidence="23">
    <location>
        <begin position="344"/>
        <end position="618"/>
    </location>
</feature>
<keyword evidence="11 20" id="KW-0547">Nucleotide-binding</keyword>
<evidence type="ECO:0000256" key="7">
    <source>
        <dbReference type="ARBA" id="ARBA00022679"/>
    </source>
</evidence>
<gene>
    <name evidence="24" type="primary">LECRK41</name>
    <name evidence="24" type="ORF">QJS10_CPB17g00560</name>
</gene>
<feature type="chain" id="PRO_5043451627" description="non-specific serine/threonine protein kinase" evidence="22">
    <location>
        <begin position="20"/>
        <end position="667"/>
    </location>
</feature>
<evidence type="ECO:0000256" key="5">
    <source>
        <dbReference type="ARBA" id="ARBA00022475"/>
    </source>
</evidence>
<evidence type="ECO:0000256" key="8">
    <source>
        <dbReference type="ARBA" id="ARBA00022692"/>
    </source>
</evidence>
<feature type="transmembrane region" description="Helical" evidence="21">
    <location>
        <begin position="287"/>
        <end position="311"/>
    </location>
</feature>
<dbReference type="Gene3D" id="2.60.120.200">
    <property type="match status" value="1"/>
</dbReference>
<keyword evidence="7" id="KW-0808">Transferase</keyword>
<accession>A0AAV9CR18</accession>
<keyword evidence="16 24" id="KW-0675">Receptor</keyword>
<evidence type="ECO:0000256" key="12">
    <source>
        <dbReference type="ARBA" id="ARBA00022777"/>
    </source>
</evidence>
<dbReference type="PROSITE" id="PS00108">
    <property type="entry name" value="PROTEIN_KINASE_ST"/>
    <property type="match status" value="1"/>
</dbReference>
<keyword evidence="6" id="KW-0723">Serine/threonine-protein kinase</keyword>
<dbReference type="SUPFAM" id="SSF56112">
    <property type="entry name" value="Protein kinase-like (PK-like)"/>
    <property type="match status" value="1"/>
</dbReference>
<dbReference type="InterPro" id="IPR019825">
    <property type="entry name" value="Lectin_legB_Mn/Ca_BS"/>
</dbReference>
<dbReference type="SUPFAM" id="SSF49899">
    <property type="entry name" value="Concanavalin A-like lectins/glucanases"/>
    <property type="match status" value="1"/>
</dbReference>
<evidence type="ECO:0000313" key="24">
    <source>
        <dbReference type="EMBL" id="KAK1291240.1"/>
    </source>
</evidence>
<dbReference type="InterPro" id="IPR013320">
    <property type="entry name" value="ConA-like_dom_sf"/>
</dbReference>
<evidence type="ECO:0000256" key="18">
    <source>
        <dbReference type="ARBA" id="ARBA00047899"/>
    </source>
</evidence>
<evidence type="ECO:0000256" key="14">
    <source>
        <dbReference type="ARBA" id="ARBA00022989"/>
    </source>
</evidence>
<evidence type="ECO:0000256" key="17">
    <source>
        <dbReference type="ARBA" id="ARBA00023180"/>
    </source>
</evidence>
<dbReference type="CDD" id="cd14066">
    <property type="entry name" value="STKc_IRAK"/>
    <property type="match status" value="1"/>
</dbReference>
<keyword evidence="14 21" id="KW-1133">Transmembrane helix</keyword>
<keyword evidence="8 21" id="KW-0812">Transmembrane</keyword>
<evidence type="ECO:0000256" key="11">
    <source>
        <dbReference type="ARBA" id="ARBA00022741"/>
    </source>
</evidence>
<name>A0AAV9CR18_ACOCL</name>
<dbReference type="PROSITE" id="PS50011">
    <property type="entry name" value="PROTEIN_KINASE_DOM"/>
    <property type="match status" value="1"/>
</dbReference>
<dbReference type="Proteomes" id="UP001180020">
    <property type="component" value="Unassembled WGS sequence"/>
</dbReference>
<dbReference type="CDD" id="cd06899">
    <property type="entry name" value="lectin_legume_LecRK_Arcelin_ConA"/>
    <property type="match status" value="1"/>
</dbReference>
<sequence>MSTIVISLAFILLLKTVASYNESFIFNGFNHSYLIVDEGAVITSDGRLGLSGNRNLQVGHVFWPTPLRFKDSPSFSFSTTFVFAIVPEYSDLGGQGFAFVLSPTTITNYLPAQYLGLFNETNMGNPSNHIVAVELDTIFNAEFGDIDDNHVGIDVNGLRSIESHTAGYFTSQDGMFHILSLISGNPMQLWVEYDGTNAQFNVTLSPIGVPKPDIPLMSRTLNLSELILDSMYVGFSSSTGRVTSSYYILGWRFKMNGKAKDLDLSKLPSVSYSYMPPKEKHHKSLKIVLPVTLSVVMVLLIVIAVVGIMVWRANKFAELLEDWELGCRPSRFSYKDLYMATKGFRESELLGKGGFGRVYKGVLPTDKREVAIKRVSHESRQGMKEFVAEIISMGRLRHRNIVQLLGYCRRRRGELLLVYEYMPNGSLDKFLFGGNNQSLNWSQRYHIAKGIASGLFYLHGEWEKLVVHRDVKSSNVLLDSEMNGRLSDFGLARIYDHGSDPNTTHMAGTLGYIAPELTRTGKSTTASDVFAFGIFLLEIVCGRKPTDPQLTTSTDEGVSLVNWVLDYWRRGVVMETVDARLGCDYVADEVELVLKLGLLCTHIVPLARPSMRQVMQFFEGDVELPHLSPDYMNVDSQELEQYHQGFDVPLMSLHSSRMEESVLSGGR</sequence>
<dbReference type="PROSITE" id="PS00307">
    <property type="entry name" value="LECTIN_LEGUME_BETA"/>
    <property type="match status" value="1"/>
</dbReference>
<feature type="signal peptide" evidence="22">
    <location>
        <begin position="1"/>
        <end position="19"/>
    </location>
</feature>
<comment type="caution">
    <text evidence="24">The sequence shown here is derived from an EMBL/GenBank/DDBJ whole genome shotgun (WGS) entry which is preliminary data.</text>
</comment>
<feature type="binding site" evidence="20">
    <location>
        <position position="373"/>
    </location>
    <ligand>
        <name>ATP</name>
        <dbReference type="ChEBI" id="CHEBI:30616"/>
    </ligand>
</feature>
<dbReference type="GO" id="GO:0005524">
    <property type="term" value="F:ATP binding"/>
    <property type="evidence" value="ECO:0007669"/>
    <property type="project" value="UniProtKB-UniRule"/>
</dbReference>
<dbReference type="Pfam" id="PF00139">
    <property type="entry name" value="Lectin_legB"/>
    <property type="match status" value="1"/>
</dbReference>
<evidence type="ECO:0000256" key="1">
    <source>
        <dbReference type="ARBA" id="ARBA00004251"/>
    </source>
</evidence>
<evidence type="ECO:0000259" key="23">
    <source>
        <dbReference type="PROSITE" id="PS50011"/>
    </source>
</evidence>
<comment type="similarity">
    <text evidence="3">In the C-terminal section; belongs to the protein kinase superfamily. Ser/Thr protein kinase family.</text>
</comment>
<dbReference type="GO" id="GO:0030246">
    <property type="term" value="F:carbohydrate binding"/>
    <property type="evidence" value="ECO:0007669"/>
    <property type="project" value="UniProtKB-KW"/>
</dbReference>
<organism evidence="24 25">
    <name type="scientific">Acorus calamus</name>
    <name type="common">Sweet flag</name>
    <dbReference type="NCBI Taxonomy" id="4465"/>
    <lineage>
        <taxon>Eukaryota</taxon>
        <taxon>Viridiplantae</taxon>
        <taxon>Streptophyta</taxon>
        <taxon>Embryophyta</taxon>
        <taxon>Tracheophyta</taxon>
        <taxon>Spermatophyta</taxon>
        <taxon>Magnoliopsida</taxon>
        <taxon>Liliopsida</taxon>
        <taxon>Acoraceae</taxon>
        <taxon>Acorus</taxon>
    </lineage>
</organism>
<dbReference type="InterPro" id="IPR050528">
    <property type="entry name" value="L-type_Lectin-RKs"/>
</dbReference>
<dbReference type="EC" id="2.7.11.1" evidence="4"/>
<dbReference type="InterPro" id="IPR011009">
    <property type="entry name" value="Kinase-like_dom_sf"/>
</dbReference>
<evidence type="ECO:0000256" key="16">
    <source>
        <dbReference type="ARBA" id="ARBA00023170"/>
    </source>
</evidence>
<evidence type="ECO:0000256" key="15">
    <source>
        <dbReference type="ARBA" id="ARBA00023136"/>
    </source>
</evidence>
<dbReference type="PANTHER" id="PTHR27007">
    <property type="match status" value="1"/>
</dbReference>